<protein>
    <submittedName>
        <fullName evidence="1">Uncharacterized protein</fullName>
    </submittedName>
</protein>
<dbReference type="Proteomes" id="UP000564629">
    <property type="component" value="Unassembled WGS sequence"/>
</dbReference>
<reference evidence="1 2" key="1">
    <citation type="submission" date="2020-08" db="EMBL/GenBank/DDBJ databases">
        <title>Sequencing the genomes of 1000 actinobacteria strains.</title>
        <authorList>
            <person name="Klenk H.-P."/>
        </authorList>
    </citation>
    <scope>NUCLEOTIDE SEQUENCE [LARGE SCALE GENOMIC DNA]</scope>
    <source>
        <strain evidence="1 2">DSM 9581</strain>
    </source>
</reference>
<name>A0A7W8SH52_9CELL</name>
<proteinExistence type="predicted"/>
<accession>A0A7W8SH52</accession>
<dbReference type="AlphaFoldDB" id="A0A7W8SH52"/>
<evidence type="ECO:0000313" key="1">
    <source>
        <dbReference type="EMBL" id="MBB5474704.1"/>
    </source>
</evidence>
<organism evidence="1 2">
    <name type="scientific">Cellulomonas hominis</name>
    <dbReference type="NCBI Taxonomy" id="156981"/>
    <lineage>
        <taxon>Bacteria</taxon>
        <taxon>Bacillati</taxon>
        <taxon>Actinomycetota</taxon>
        <taxon>Actinomycetes</taxon>
        <taxon>Micrococcales</taxon>
        <taxon>Cellulomonadaceae</taxon>
        <taxon>Cellulomonas</taxon>
    </lineage>
</organism>
<dbReference type="EMBL" id="JACHDN010000001">
    <property type="protein sequence ID" value="MBB5474704.1"/>
    <property type="molecule type" value="Genomic_DNA"/>
</dbReference>
<comment type="caution">
    <text evidence="1">The sequence shown here is derived from an EMBL/GenBank/DDBJ whole genome shotgun (WGS) entry which is preliminary data.</text>
</comment>
<gene>
    <name evidence="1" type="ORF">HNR08_003440</name>
</gene>
<dbReference type="RefSeq" id="WP_183835169.1">
    <property type="nucleotide sequence ID" value="NZ_JACHDN010000001.1"/>
</dbReference>
<evidence type="ECO:0000313" key="2">
    <source>
        <dbReference type="Proteomes" id="UP000564629"/>
    </source>
</evidence>
<sequence>MLVWRRYDDTFSSHPGIRLLRRGVSKGYARAANVNIVGSDSGADMMISPVSFWVWAWCDAYPNGA</sequence>